<keyword evidence="5" id="KW-0808">Transferase</keyword>
<evidence type="ECO:0000313" key="14">
    <source>
        <dbReference type="EMBL" id="AEX85040.1"/>
    </source>
</evidence>
<evidence type="ECO:0000256" key="6">
    <source>
        <dbReference type="ARBA" id="ARBA00022692"/>
    </source>
</evidence>
<name>H2J5Q4_MARPK</name>
<evidence type="ECO:0000256" key="4">
    <source>
        <dbReference type="ARBA" id="ARBA00022553"/>
    </source>
</evidence>
<keyword evidence="4" id="KW-0597">Phosphoprotein</keyword>
<protein>
    <recommendedName>
        <fullName evidence="3">histidine kinase</fullName>
        <ecNumber evidence="3">2.7.13.3</ecNumber>
    </recommendedName>
</protein>
<dbReference type="GO" id="GO:0000155">
    <property type="term" value="F:phosphorelay sensor kinase activity"/>
    <property type="evidence" value="ECO:0007669"/>
    <property type="project" value="InterPro"/>
</dbReference>
<dbReference type="PROSITE" id="PS50109">
    <property type="entry name" value="HIS_KIN"/>
    <property type="match status" value="1"/>
</dbReference>
<dbReference type="Gene3D" id="1.10.287.130">
    <property type="match status" value="1"/>
</dbReference>
<dbReference type="PANTHER" id="PTHR45528">
    <property type="entry name" value="SENSOR HISTIDINE KINASE CPXA"/>
    <property type="match status" value="1"/>
</dbReference>
<dbReference type="EMBL" id="CP003257">
    <property type="protein sequence ID" value="AEX85040.1"/>
    <property type="molecule type" value="Genomic_DNA"/>
</dbReference>
<reference evidence="15" key="2">
    <citation type="submission" date="2012-01" db="EMBL/GenBank/DDBJ databases">
        <title>Complete sequence of chromosome of Marinitoga piezophila KA3.</title>
        <authorList>
            <person name="Lucas S."/>
            <person name="Han J."/>
            <person name="Lapidus A."/>
            <person name="Cheng J.-F."/>
            <person name="Goodwin L."/>
            <person name="Pitluck S."/>
            <person name="Peters L."/>
            <person name="Mikhailova N."/>
            <person name="Teshima H."/>
            <person name="Detter J.C."/>
            <person name="Han C."/>
            <person name="Tapia R."/>
            <person name="Land M."/>
            <person name="Hauser L."/>
            <person name="Kyrpides N."/>
            <person name="Ivanova N."/>
            <person name="Pagani I."/>
            <person name="Jebbar M."/>
            <person name="Vannier P."/>
            <person name="Oger P."/>
            <person name="Cario A."/>
            <person name="Bartlett D."/>
            <person name="Noll K.M."/>
            <person name="Woyke T."/>
        </authorList>
    </citation>
    <scope>NUCLEOTIDE SEQUENCE [LARGE SCALE GENOMIC DNA]</scope>
    <source>
        <strain evidence="15">DSM 14283 / JCM 11233 / KA3</strain>
    </source>
</reference>
<dbReference type="SUPFAM" id="SSF47384">
    <property type="entry name" value="Homodimeric domain of signal transducing histidine kinase"/>
    <property type="match status" value="1"/>
</dbReference>
<feature type="domain" description="Histidine kinase" evidence="12">
    <location>
        <begin position="249"/>
        <end position="456"/>
    </location>
</feature>
<dbReference type="InterPro" id="IPR036097">
    <property type="entry name" value="HisK_dim/P_sf"/>
</dbReference>
<dbReference type="KEGG" id="mpz:Marpi_0600"/>
<evidence type="ECO:0000256" key="2">
    <source>
        <dbReference type="ARBA" id="ARBA00004141"/>
    </source>
</evidence>
<feature type="transmembrane region" description="Helical" evidence="11">
    <location>
        <begin position="158"/>
        <end position="180"/>
    </location>
</feature>
<evidence type="ECO:0000256" key="11">
    <source>
        <dbReference type="SAM" id="Phobius"/>
    </source>
</evidence>
<accession>H2J5Q4</accession>
<reference evidence="14 15" key="1">
    <citation type="journal article" date="2012" name="J. Bacteriol.">
        <title>Complete Genome Sequence of the Thermophilic, Piezophilic, Heterotrophic Bacterium Marinitoga piezophila KA3.</title>
        <authorList>
            <person name="Lucas S."/>
            <person name="Han J."/>
            <person name="Lapidus A."/>
            <person name="Cheng J.F."/>
            <person name="Goodwin L.A."/>
            <person name="Pitluck S."/>
            <person name="Peters L."/>
            <person name="Mikhailova N."/>
            <person name="Teshima H."/>
            <person name="Detter J.C."/>
            <person name="Han C."/>
            <person name="Tapia R."/>
            <person name="Land M."/>
            <person name="Hauser L."/>
            <person name="Kyrpides N.C."/>
            <person name="Ivanova N."/>
            <person name="Pagani I."/>
            <person name="Vannier P."/>
            <person name="Oger P."/>
            <person name="Bartlett D.H."/>
            <person name="Noll K.M."/>
            <person name="Woyke T."/>
            <person name="Jebbar M."/>
        </authorList>
    </citation>
    <scope>NUCLEOTIDE SEQUENCE [LARGE SCALE GENOMIC DNA]</scope>
    <source>
        <strain evidence="15">DSM 14283 / JCM 11233 / KA3</strain>
    </source>
</reference>
<dbReference type="PRINTS" id="PR00344">
    <property type="entry name" value="BCTRLSENSOR"/>
</dbReference>
<evidence type="ECO:0000256" key="9">
    <source>
        <dbReference type="ARBA" id="ARBA00023012"/>
    </source>
</evidence>
<feature type="transmembrane region" description="Helical" evidence="11">
    <location>
        <begin position="125"/>
        <end position="146"/>
    </location>
</feature>
<dbReference type="SMART" id="SM00304">
    <property type="entry name" value="HAMP"/>
    <property type="match status" value="1"/>
</dbReference>
<dbReference type="PROSITE" id="PS50885">
    <property type="entry name" value="HAMP"/>
    <property type="match status" value="1"/>
</dbReference>
<dbReference type="SUPFAM" id="SSF55874">
    <property type="entry name" value="ATPase domain of HSP90 chaperone/DNA topoisomerase II/histidine kinase"/>
    <property type="match status" value="1"/>
</dbReference>
<keyword evidence="7 14" id="KW-0418">Kinase</keyword>
<dbReference type="Pfam" id="PF02518">
    <property type="entry name" value="HATPase_c"/>
    <property type="match status" value="1"/>
</dbReference>
<gene>
    <name evidence="14" type="ordered locus">Marpi_0600</name>
</gene>
<dbReference type="SMART" id="SM00387">
    <property type="entry name" value="HATPase_c"/>
    <property type="match status" value="1"/>
</dbReference>
<dbReference type="STRING" id="443254.Marpi_0600"/>
<dbReference type="Pfam" id="PF00672">
    <property type="entry name" value="HAMP"/>
    <property type="match status" value="1"/>
</dbReference>
<dbReference type="FunFam" id="1.10.287.130:FF:000001">
    <property type="entry name" value="Two-component sensor histidine kinase"/>
    <property type="match status" value="1"/>
</dbReference>
<dbReference type="PANTHER" id="PTHR45528:SF10">
    <property type="entry name" value="METHYL-ACCEPTING CHEMOTAXIS PROTEIN"/>
    <property type="match status" value="1"/>
</dbReference>
<dbReference type="InterPro" id="IPR050398">
    <property type="entry name" value="HssS/ArlS-like"/>
</dbReference>
<evidence type="ECO:0000256" key="3">
    <source>
        <dbReference type="ARBA" id="ARBA00012438"/>
    </source>
</evidence>
<feature type="domain" description="HAMP" evidence="13">
    <location>
        <begin position="182"/>
        <end position="234"/>
    </location>
</feature>
<dbReference type="Gene3D" id="6.10.340.10">
    <property type="match status" value="1"/>
</dbReference>
<evidence type="ECO:0000313" key="15">
    <source>
        <dbReference type="Proteomes" id="UP000007161"/>
    </source>
</evidence>
<comment type="subcellular location">
    <subcellularLocation>
        <location evidence="2">Membrane</location>
        <topology evidence="2">Multi-pass membrane protein</topology>
    </subcellularLocation>
</comment>
<dbReference type="SMART" id="SM00388">
    <property type="entry name" value="HisKA"/>
    <property type="match status" value="1"/>
</dbReference>
<dbReference type="InterPro" id="IPR003661">
    <property type="entry name" value="HisK_dim/P_dom"/>
</dbReference>
<dbReference type="InterPro" id="IPR003594">
    <property type="entry name" value="HATPase_dom"/>
</dbReference>
<evidence type="ECO:0000256" key="7">
    <source>
        <dbReference type="ARBA" id="ARBA00022777"/>
    </source>
</evidence>
<proteinExistence type="predicted"/>
<sequence length="463" mass="54547">MNISLTFTILLIIFFVILNIFQNNILDNVIKKMIKNSQESQIYIMDTLKNFSFEDVYFQLEELSPFLADYISNKYNLRVQLYNNKKRLLFDTAFSNKKYFVYQDIHYASNNMKNYIIKKYGKEKILFFSSPILFKNEVIGVIRFIYPMNNEFRIINSIARKLIFLDFIAIIFVILLNYYFSNSIVRPIKKLKLETEKIANGNFDSRIYIKSNDEINSLVNSFNKMAENLEKYIYSLKEEKEKQKMFIDNVTHELKTPITSILGHAELVKRLKNKEDINKSLDYILSEGHRLLDMVEEVLYLSKINKNSFDFEFSFIRIEELINDVISLLNPRFKKFGIKIIKNFEEELLCIDYLKIKEVLLNILDNSIKHSKCTEIFISSYKELNYYCLVISDNGIGIDEKIKKEIFQPFISSKGKNSFGLGLTISKEIMAKHNGEIQMESSNTGTKIVLKFPLDKKRCKDNE</sequence>
<evidence type="ECO:0000259" key="12">
    <source>
        <dbReference type="PROSITE" id="PS50109"/>
    </source>
</evidence>
<feature type="transmembrane region" description="Helical" evidence="11">
    <location>
        <begin position="6"/>
        <end position="26"/>
    </location>
</feature>
<evidence type="ECO:0000256" key="1">
    <source>
        <dbReference type="ARBA" id="ARBA00000085"/>
    </source>
</evidence>
<dbReference type="Proteomes" id="UP000007161">
    <property type="component" value="Chromosome"/>
</dbReference>
<dbReference type="AlphaFoldDB" id="H2J5Q4"/>
<keyword evidence="15" id="KW-1185">Reference proteome</keyword>
<keyword evidence="8 11" id="KW-1133">Transmembrane helix</keyword>
<keyword evidence="6 11" id="KW-0812">Transmembrane</keyword>
<dbReference type="EC" id="2.7.13.3" evidence="3"/>
<dbReference type="CDD" id="cd06225">
    <property type="entry name" value="HAMP"/>
    <property type="match status" value="1"/>
</dbReference>
<comment type="catalytic activity">
    <reaction evidence="1">
        <text>ATP + protein L-histidine = ADP + protein N-phospho-L-histidine.</text>
        <dbReference type="EC" id="2.7.13.3"/>
    </reaction>
</comment>
<dbReference type="CDD" id="cd00082">
    <property type="entry name" value="HisKA"/>
    <property type="match status" value="1"/>
</dbReference>
<dbReference type="InterPro" id="IPR036890">
    <property type="entry name" value="HATPase_C_sf"/>
</dbReference>
<dbReference type="Gene3D" id="3.30.565.10">
    <property type="entry name" value="Histidine kinase-like ATPase, C-terminal domain"/>
    <property type="match status" value="1"/>
</dbReference>
<dbReference type="InterPro" id="IPR005467">
    <property type="entry name" value="His_kinase_dom"/>
</dbReference>
<evidence type="ECO:0000256" key="5">
    <source>
        <dbReference type="ARBA" id="ARBA00022679"/>
    </source>
</evidence>
<evidence type="ECO:0000256" key="8">
    <source>
        <dbReference type="ARBA" id="ARBA00022989"/>
    </source>
</evidence>
<dbReference type="eggNOG" id="COG5000">
    <property type="taxonomic scope" value="Bacteria"/>
</dbReference>
<organism evidence="14 15">
    <name type="scientific">Marinitoga piezophila (strain DSM 14283 / JCM 11233 / KA3)</name>
    <dbReference type="NCBI Taxonomy" id="443254"/>
    <lineage>
        <taxon>Bacteria</taxon>
        <taxon>Thermotogati</taxon>
        <taxon>Thermotogota</taxon>
        <taxon>Thermotogae</taxon>
        <taxon>Petrotogales</taxon>
        <taxon>Petrotogaceae</taxon>
        <taxon>Marinitoga</taxon>
    </lineage>
</organism>
<keyword evidence="9" id="KW-0902">Two-component regulatory system</keyword>
<evidence type="ECO:0000259" key="13">
    <source>
        <dbReference type="PROSITE" id="PS50885"/>
    </source>
</evidence>
<evidence type="ECO:0000256" key="10">
    <source>
        <dbReference type="ARBA" id="ARBA00023136"/>
    </source>
</evidence>
<dbReference type="eggNOG" id="COG2205">
    <property type="taxonomic scope" value="Bacteria"/>
</dbReference>
<dbReference type="HOGENOM" id="CLU_000445_89_6_0"/>
<dbReference type="SUPFAM" id="SSF158472">
    <property type="entry name" value="HAMP domain-like"/>
    <property type="match status" value="1"/>
</dbReference>
<dbReference type="InterPro" id="IPR004358">
    <property type="entry name" value="Sig_transdc_His_kin-like_C"/>
</dbReference>
<dbReference type="Pfam" id="PF00512">
    <property type="entry name" value="HisKA"/>
    <property type="match status" value="1"/>
</dbReference>
<dbReference type="GO" id="GO:0005886">
    <property type="term" value="C:plasma membrane"/>
    <property type="evidence" value="ECO:0007669"/>
    <property type="project" value="TreeGrafter"/>
</dbReference>
<keyword evidence="10 11" id="KW-0472">Membrane</keyword>
<dbReference type="InterPro" id="IPR003660">
    <property type="entry name" value="HAMP_dom"/>
</dbReference>